<dbReference type="Pfam" id="PF13646">
    <property type="entry name" value="HEAT_2"/>
    <property type="match status" value="2"/>
</dbReference>
<dbReference type="SUPFAM" id="SSF48371">
    <property type="entry name" value="ARM repeat"/>
    <property type="match status" value="2"/>
</dbReference>
<name>A0A5C5VCR3_9BACT</name>
<comment type="function">
    <text evidence="1">Catalyzes the hydroxylation of the N(6)-(4-aminobutyl)-L-lysine intermediate produced by deoxyhypusine synthase/DHPS on a critical lysine of the eukaryotic translation initiation factor 5A/eIF-5A. This is the second step of the post-translational modification of that lysine into an unusual amino acid residue named hypusine. Hypusination is unique to mature eIF-5A factor and is essential for its function.</text>
</comment>
<dbReference type="InterPro" id="IPR016024">
    <property type="entry name" value="ARM-type_fold"/>
</dbReference>
<dbReference type="InterPro" id="IPR021133">
    <property type="entry name" value="HEAT_type_2"/>
</dbReference>
<dbReference type="InterPro" id="IPR011989">
    <property type="entry name" value="ARM-like"/>
</dbReference>
<dbReference type="Gene3D" id="1.25.10.10">
    <property type="entry name" value="Leucine-rich Repeat Variant"/>
    <property type="match status" value="3"/>
</dbReference>
<comment type="caution">
    <text evidence="2">The sequence shown here is derived from an EMBL/GenBank/DDBJ whole genome shotgun (WGS) entry which is preliminary data.</text>
</comment>
<proteinExistence type="predicted"/>
<sequence>MAANRGLERTLLLLTKTPNPSAIEVLDAGLRSDEPVVRGSAARALSRRRGPAAARALLLALPETPADVQQAVATRPAARRLRPGVIAALKGDDVLLCKRACRYAQDTCDPHVLPVLAEQASQADHPYGLGLATTALQLAKNLSEQIHPPTDDADPPAEDPAFARRAALNALVRAVDSFSNHRHVELVEAFALLAVPDDLVLRRVLTDATHAAHQPLLDALASSTAPGAMQIVSRTLLQDHPAAPLVGLLTSRTDRPFVEHLLGEMGDRPPLRALESARGLAGFAWAEEPHEGLLLALPGPLQANALKLAAATSMSKRRLTTLCELMIESGQTGGRIAACQVIGKVNSRVASTLIASALRDTDPGVVAAATTQLRNRGIEGSREKLIALLDHDHEEVQQAAQGCLTDVNYESFRAVYDHLEEPARRTHGRLVGKADPNCAAAVKSDLLAASPTQRLRTLEIAATLGIADRLADVLTDQLADPDAAVRAAAARALAGASEPAAREALQSALEDANSTVREAAAKSLAPLAPIDLAAGLVQHLQQEFPL</sequence>
<dbReference type="SMART" id="SM00567">
    <property type="entry name" value="EZ_HEAT"/>
    <property type="match status" value="4"/>
</dbReference>
<dbReference type="PROSITE" id="PS50077">
    <property type="entry name" value="HEAT_REPEAT"/>
    <property type="match status" value="1"/>
</dbReference>
<keyword evidence="3" id="KW-1185">Reference proteome</keyword>
<dbReference type="Proteomes" id="UP000316714">
    <property type="component" value="Unassembled WGS sequence"/>
</dbReference>
<evidence type="ECO:0000313" key="3">
    <source>
        <dbReference type="Proteomes" id="UP000316714"/>
    </source>
</evidence>
<reference evidence="2 3" key="1">
    <citation type="submission" date="2019-02" db="EMBL/GenBank/DDBJ databases">
        <title>Deep-cultivation of Planctomycetes and their phenomic and genomic characterization uncovers novel biology.</title>
        <authorList>
            <person name="Wiegand S."/>
            <person name="Jogler M."/>
            <person name="Boedeker C."/>
            <person name="Pinto D."/>
            <person name="Vollmers J."/>
            <person name="Rivas-Marin E."/>
            <person name="Kohn T."/>
            <person name="Peeters S.H."/>
            <person name="Heuer A."/>
            <person name="Rast P."/>
            <person name="Oberbeckmann S."/>
            <person name="Bunk B."/>
            <person name="Jeske O."/>
            <person name="Meyerdierks A."/>
            <person name="Storesund J.E."/>
            <person name="Kallscheuer N."/>
            <person name="Luecker S."/>
            <person name="Lage O.M."/>
            <person name="Pohl T."/>
            <person name="Merkel B.J."/>
            <person name="Hornburger P."/>
            <person name="Mueller R.-W."/>
            <person name="Bruemmer F."/>
            <person name="Labrenz M."/>
            <person name="Spormann A.M."/>
            <person name="Op Den Camp H."/>
            <person name="Overmann J."/>
            <person name="Amann R."/>
            <person name="Jetten M.S.M."/>
            <person name="Mascher T."/>
            <person name="Medema M.H."/>
            <person name="Devos D.P."/>
            <person name="Kaster A.-K."/>
            <person name="Ovreas L."/>
            <person name="Rohde M."/>
            <person name="Galperin M.Y."/>
            <person name="Jogler C."/>
        </authorList>
    </citation>
    <scope>NUCLEOTIDE SEQUENCE [LARGE SCALE GENOMIC DNA]</scope>
    <source>
        <strain evidence="2 3">KOR34</strain>
    </source>
</reference>
<organism evidence="2 3">
    <name type="scientific">Posidoniimonas corsicana</name>
    <dbReference type="NCBI Taxonomy" id="1938618"/>
    <lineage>
        <taxon>Bacteria</taxon>
        <taxon>Pseudomonadati</taxon>
        <taxon>Planctomycetota</taxon>
        <taxon>Planctomycetia</taxon>
        <taxon>Pirellulales</taxon>
        <taxon>Lacipirellulaceae</taxon>
        <taxon>Posidoniimonas</taxon>
    </lineage>
</organism>
<accession>A0A5C5VCR3</accession>
<dbReference type="InterPro" id="IPR004155">
    <property type="entry name" value="PBS_lyase_HEAT"/>
</dbReference>
<dbReference type="OrthoDB" id="231319at2"/>
<protein>
    <submittedName>
        <fullName evidence="2">HEAT repeat protein</fullName>
    </submittedName>
</protein>
<evidence type="ECO:0000313" key="2">
    <source>
        <dbReference type="EMBL" id="TWT35773.1"/>
    </source>
</evidence>
<dbReference type="GO" id="GO:0019135">
    <property type="term" value="F:deoxyhypusine monooxygenase activity"/>
    <property type="evidence" value="ECO:0007669"/>
    <property type="project" value="TreeGrafter"/>
</dbReference>
<dbReference type="PANTHER" id="PTHR12697">
    <property type="entry name" value="PBS LYASE HEAT-LIKE PROTEIN"/>
    <property type="match status" value="1"/>
</dbReference>
<dbReference type="RefSeq" id="WP_146562161.1">
    <property type="nucleotide sequence ID" value="NZ_SIHJ01000001.1"/>
</dbReference>
<gene>
    <name evidence="2" type="ORF">KOR34_06670</name>
</gene>
<dbReference type="PANTHER" id="PTHR12697:SF5">
    <property type="entry name" value="DEOXYHYPUSINE HYDROXYLASE"/>
    <property type="match status" value="1"/>
</dbReference>
<dbReference type="EMBL" id="SIHJ01000001">
    <property type="protein sequence ID" value="TWT35773.1"/>
    <property type="molecule type" value="Genomic_DNA"/>
</dbReference>
<evidence type="ECO:0000256" key="1">
    <source>
        <dbReference type="ARBA" id="ARBA00045876"/>
    </source>
</evidence>
<dbReference type="AlphaFoldDB" id="A0A5C5VCR3"/>